<dbReference type="Gene3D" id="3.30.310.70">
    <property type="entry name" value="TT1751-like domain"/>
    <property type="match status" value="1"/>
</dbReference>
<evidence type="ECO:0000313" key="2">
    <source>
        <dbReference type="EMBL" id="MCU4717245.1"/>
    </source>
</evidence>
<dbReference type="EMBL" id="JAOPKD010000002">
    <property type="protein sequence ID" value="MCU4726172.1"/>
    <property type="molecule type" value="Genomic_DNA"/>
</dbReference>
<evidence type="ECO:0000259" key="1">
    <source>
        <dbReference type="Pfam" id="PF03625"/>
    </source>
</evidence>
<dbReference type="PIRSF" id="PIRSF021774">
    <property type="entry name" value="UCP021774"/>
    <property type="match status" value="1"/>
</dbReference>
<protein>
    <submittedName>
        <fullName evidence="3">DUF302 domain-containing protein</fullName>
    </submittedName>
</protein>
<proteinExistence type="predicted"/>
<name>A0AAE3I9X7_9EURY</name>
<dbReference type="Pfam" id="PF03625">
    <property type="entry name" value="DUF302"/>
    <property type="match status" value="1"/>
</dbReference>
<accession>A0AAE3I9X7</accession>
<dbReference type="EMBL" id="JAOPKC010000002">
    <property type="protein sequence ID" value="MCU4717245.1"/>
    <property type="molecule type" value="Genomic_DNA"/>
</dbReference>
<dbReference type="PANTHER" id="PTHR38342">
    <property type="entry name" value="SLR5037 PROTEIN"/>
    <property type="match status" value="1"/>
</dbReference>
<evidence type="ECO:0000313" key="4">
    <source>
        <dbReference type="Proteomes" id="UP001208186"/>
    </source>
</evidence>
<keyword evidence="4" id="KW-1185">Reference proteome</keyword>
<evidence type="ECO:0000313" key="3">
    <source>
        <dbReference type="EMBL" id="MCU4726172.1"/>
    </source>
</evidence>
<gene>
    <name evidence="3" type="ORF">OB914_04185</name>
    <name evidence="2" type="ORF">OB916_04110</name>
</gene>
<dbReference type="AlphaFoldDB" id="A0AAE3I9X7"/>
<dbReference type="Proteomes" id="UP001208186">
    <property type="component" value="Unassembled WGS sequence"/>
</dbReference>
<dbReference type="InterPro" id="IPR016796">
    <property type="entry name" value="UCP021774"/>
</dbReference>
<dbReference type="InterPro" id="IPR035923">
    <property type="entry name" value="TT1751-like_sf"/>
</dbReference>
<feature type="domain" description="DUF302" evidence="1">
    <location>
        <begin position="36"/>
        <end position="99"/>
    </location>
</feature>
<dbReference type="RefSeq" id="WP_315908008.1">
    <property type="nucleotide sequence ID" value="NZ_JAOPKC010000002.1"/>
</dbReference>
<dbReference type="CDD" id="cd14797">
    <property type="entry name" value="DUF302"/>
    <property type="match status" value="1"/>
</dbReference>
<evidence type="ECO:0000313" key="5">
    <source>
        <dbReference type="Proteomes" id="UP001209746"/>
    </source>
</evidence>
<organism evidence="3 5">
    <name type="scientific">Halapricum hydrolyticum</name>
    <dbReference type="NCBI Taxonomy" id="2979991"/>
    <lineage>
        <taxon>Archaea</taxon>
        <taxon>Methanobacteriati</taxon>
        <taxon>Methanobacteriota</taxon>
        <taxon>Stenosarchaea group</taxon>
        <taxon>Halobacteria</taxon>
        <taxon>Halobacteriales</taxon>
        <taxon>Haloarculaceae</taxon>
        <taxon>Halapricum</taxon>
    </lineage>
</organism>
<dbReference type="InterPro" id="IPR005180">
    <property type="entry name" value="DUF302"/>
</dbReference>
<sequence length="137" mass="14885">MAPYTHQYRIDAPFDETIEIVTDALAEEGFGVLSDIDMQAAFKEKLDKEHARYRILGACNPPLAYDAIDVEFEIGALLPCNVVVYETDGDETGVSVADPTQLLPVIGNDDVEPLVEEVNSRIEAAFGAIPNAETVSV</sequence>
<reference evidence="3" key="1">
    <citation type="submission" date="2023-02" db="EMBL/GenBank/DDBJ databases">
        <title>Enrichment on poylsaccharides allowed isolation of novel metabolic and taxonomic groups of Haloarchaea.</title>
        <authorList>
            <person name="Sorokin D.Y."/>
            <person name="Elcheninov A.G."/>
            <person name="Khizhniak T.V."/>
            <person name="Kolganova T.V."/>
            <person name="Kublanov I.V."/>
        </authorList>
    </citation>
    <scope>NUCLEOTIDE SEQUENCE</scope>
    <source>
        <strain evidence="2 4">HArc-curdl5-1</strain>
        <strain evidence="3">HArc-curdl7</strain>
    </source>
</reference>
<dbReference type="Proteomes" id="UP001209746">
    <property type="component" value="Unassembled WGS sequence"/>
</dbReference>
<comment type="caution">
    <text evidence="3">The sequence shown here is derived from an EMBL/GenBank/DDBJ whole genome shotgun (WGS) entry which is preliminary data.</text>
</comment>
<dbReference type="SUPFAM" id="SSF103247">
    <property type="entry name" value="TT1751-like"/>
    <property type="match status" value="1"/>
</dbReference>
<dbReference type="PANTHER" id="PTHR38342:SF1">
    <property type="entry name" value="SLR5037 PROTEIN"/>
    <property type="match status" value="1"/>
</dbReference>